<gene>
    <name evidence="2" type="ORF">EV420DRAFT_1647849</name>
</gene>
<protein>
    <submittedName>
        <fullName evidence="2">Uncharacterized protein</fullName>
    </submittedName>
</protein>
<keyword evidence="3" id="KW-1185">Reference proteome</keyword>
<dbReference type="Proteomes" id="UP001175211">
    <property type="component" value="Unassembled WGS sequence"/>
</dbReference>
<name>A0AA39MTV6_ARMTA</name>
<accession>A0AA39MTV6</accession>
<sequence length="250" mass="27473">MPSTNVPLPSFAELRHSLNVPPPERQHRDSAPVQPNASTPPLITSPRPILNIDPQGYQIIQGPPTPDQYWWLFHDNRSQGVTNENSPRGNNYTVDKPSAAIATEPDLCLGPSGGFAKDLYHSKSLIHVWLKENHSVYLHPIMGDQRSVIPVASTISFTSTDPTDRALGLPGVTKKGRILLLFPSNSSNAYITHLGLAQAIANGFHDVLSQSPQPRPVHEKTLRLVALYSTDPSGQRWNAAYAIVKMKDSK</sequence>
<organism evidence="2 3">
    <name type="scientific">Armillaria tabescens</name>
    <name type="common">Ringless honey mushroom</name>
    <name type="synonym">Agaricus tabescens</name>
    <dbReference type="NCBI Taxonomy" id="1929756"/>
    <lineage>
        <taxon>Eukaryota</taxon>
        <taxon>Fungi</taxon>
        <taxon>Dikarya</taxon>
        <taxon>Basidiomycota</taxon>
        <taxon>Agaricomycotina</taxon>
        <taxon>Agaricomycetes</taxon>
        <taxon>Agaricomycetidae</taxon>
        <taxon>Agaricales</taxon>
        <taxon>Marasmiineae</taxon>
        <taxon>Physalacriaceae</taxon>
        <taxon>Desarmillaria</taxon>
    </lineage>
</organism>
<dbReference type="GeneID" id="85361636"/>
<evidence type="ECO:0000256" key="1">
    <source>
        <dbReference type="SAM" id="MobiDB-lite"/>
    </source>
</evidence>
<evidence type="ECO:0000313" key="2">
    <source>
        <dbReference type="EMBL" id="KAK0446956.1"/>
    </source>
</evidence>
<comment type="caution">
    <text evidence="2">The sequence shown here is derived from an EMBL/GenBank/DDBJ whole genome shotgun (WGS) entry which is preliminary data.</text>
</comment>
<dbReference type="EMBL" id="JAUEPS010000045">
    <property type="protein sequence ID" value="KAK0446956.1"/>
    <property type="molecule type" value="Genomic_DNA"/>
</dbReference>
<reference evidence="2" key="1">
    <citation type="submission" date="2023-06" db="EMBL/GenBank/DDBJ databases">
        <authorList>
            <consortium name="Lawrence Berkeley National Laboratory"/>
            <person name="Ahrendt S."/>
            <person name="Sahu N."/>
            <person name="Indic B."/>
            <person name="Wong-Bajracharya J."/>
            <person name="Merenyi Z."/>
            <person name="Ke H.-M."/>
            <person name="Monk M."/>
            <person name="Kocsube S."/>
            <person name="Drula E."/>
            <person name="Lipzen A."/>
            <person name="Balint B."/>
            <person name="Henrissat B."/>
            <person name="Andreopoulos B."/>
            <person name="Martin F.M."/>
            <person name="Harder C.B."/>
            <person name="Rigling D."/>
            <person name="Ford K.L."/>
            <person name="Foster G.D."/>
            <person name="Pangilinan J."/>
            <person name="Papanicolaou A."/>
            <person name="Barry K."/>
            <person name="LaButti K."/>
            <person name="Viragh M."/>
            <person name="Koriabine M."/>
            <person name="Yan M."/>
            <person name="Riley R."/>
            <person name="Champramary S."/>
            <person name="Plett K.L."/>
            <person name="Tsai I.J."/>
            <person name="Slot J."/>
            <person name="Sipos G."/>
            <person name="Plett J."/>
            <person name="Nagy L.G."/>
            <person name="Grigoriev I.V."/>
        </authorList>
    </citation>
    <scope>NUCLEOTIDE SEQUENCE</scope>
    <source>
        <strain evidence="2">CCBAS 213</strain>
    </source>
</reference>
<feature type="region of interest" description="Disordered" evidence="1">
    <location>
        <begin position="18"/>
        <end position="46"/>
    </location>
</feature>
<dbReference type="RefSeq" id="XP_060325981.1">
    <property type="nucleotide sequence ID" value="XM_060478088.1"/>
</dbReference>
<dbReference type="AlphaFoldDB" id="A0AA39MTV6"/>
<feature type="compositionally biased region" description="Polar residues" evidence="1">
    <location>
        <begin position="33"/>
        <end position="42"/>
    </location>
</feature>
<evidence type="ECO:0000313" key="3">
    <source>
        <dbReference type="Proteomes" id="UP001175211"/>
    </source>
</evidence>
<proteinExistence type="predicted"/>